<dbReference type="Proteomes" id="UP000199263">
    <property type="component" value="Unassembled WGS sequence"/>
</dbReference>
<dbReference type="InterPro" id="IPR005151">
    <property type="entry name" value="Tail-specific_protease"/>
</dbReference>
<reference evidence="2 3" key="1">
    <citation type="submission" date="2016-10" db="EMBL/GenBank/DDBJ databases">
        <authorList>
            <person name="de Groot N.N."/>
        </authorList>
    </citation>
    <scope>NUCLEOTIDE SEQUENCE [LARGE SCALE GENOMIC DNA]</scope>
    <source>
        <strain evidence="2 3">DSM 12992</strain>
    </source>
</reference>
<feature type="domain" description="Tail specific protease" evidence="1">
    <location>
        <begin position="162"/>
        <end position="374"/>
    </location>
</feature>
<dbReference type="AlphaFoldDB" id="A0A1I1JRJ7"/>
<dbReference type="PANTHER" id="PTHR32060:SF22">
    <property type="entry name" value="CARBOXYL-TERMINAL-PROCESSING PEPTIDASE 3, CHLOROPLASTIC"/>
    <property type="match status" value="1"/>
</dbReference>
<accession>A0A1I1JRJ7</accession>
<dbReference type="RefSeq" id="WP_090089217.1">
    <property type="nucleotide sequence ID" value="NZ_FOMG01000004.1"/>
</dbReference>
<evidence type="ECO:0000259" key="1">
    <source>
        <dbReference type="SMART" id="SM00245"/>
    </source>
</evidence>
<proteinExistence type="predicted"/>
<keyword evidence="3" id="KW-1185">Reference proteome</keyword>
<sequence>MNEKIDRKLAVDDLKYMLTKIEKKHVSDNKELIERVKKQYEYEVNELPQNPITLDVWIASSRIISKLQDAHTTIGLKGDYFKKKLNVKFKKTEKDLYCEDVNKVKKEVLKINEIDVNELYNRFLNQFSYENEYYLRHCFSNYLKYPEFLGWLGVSCDEEVKIEYTDKTIVEEKFIISEVLNKSDVKDVDFEIDEDKNLVILTLNTCKMNDEYKNTLKEFFTKIKEKDIKNVAIDLRNNGGGNSDVMNEFLRYLNVESYNDFGTKVKYGDKVYTFSNKLKKNYQYKDLIFDGNVYVLTSNKTFSSATMFSVIIQDNNLGKVIGEPCGNKPSSYGDILQYQLPNTKLFFTTTYKYFMRPDISKDNENAQIPDYKVKSSEAMDKLYEIINK</sequence>
<dbReference type="GO" id="GO:0008236">
    <property type="term" value="F:serine-type peptidase activity"/>
    <property type="evidence" value="ECO:0007669"/>
    <property type="project" value="InterPro"/>
</dbReference>
<dbReference type="SUPFAM" id="SSF52096">
    <property type="entry name" value="ClpP/crotonase"/>
    <property type="match status" value="1"/>
</dbReference>
<dbReference type="Gene3D" id="3.90.226.10">
    <property type="entry name" value="2-enoyl-CoA Hydratase, Chain A, domain 1"/>
    <property type="match status" value="1"/>
</dbReference>
<dbReference type="Pfam" id="PF03572">
    <property type="entry name" value="Peptidase_S41"/>
    <property type="match status" value="1"/>
</dbReference>
<name>A0A1I1JRJ7_9CLOT</name>
<dbReference type="OrthoDB" id="3177522at2"/>
<dbReference type="GO" id="GO:0004175">
    <property type="term" value="F:endopeptidase activity"/>
    <property type="evidence" value="ECO:0007669"/>
    <property type="project" value="TreeGrafter"/>
</dbReference>
<dbReference type="InterPro" id="IPR029045">
    <property type="entry name" value="ClpP/crotonase-like_dom_sf"/>
</dbReference>
<organism evidence="2 3">
    <name type="scientific">Clostridium uliginosum</name>
    <dbReference type="NCBI Taxonomy" id="119641"/>
    <lineage>
        <taxon>Bacteria</taxon>
        <taxon>Bacillati</taxon>
        <taxon>Bacillota</taxon>
        <taxon>Clostridia</taxon>
        <taxon>Eubacteriales</taxon>
        <taxon>Clostridiaceae</taxon>
        <taxon>Clostridium</taxon>
    </lineage>
</organism>
<dbReference type="STRING" id="119641.SAMN05421842_104144"/>
<protein>
    <submittedName>
        <fullName evidence="2">Peptidase family S41</fullName>
    </submittedName>
</protein>
<dbReference type="SMART" id="SM00245">
    <property type="entry name" value="TSPc"/>
    <property type="match status" value="1"/>
</dbReference>
<dbReference type="PANTHER" id="PTHR32060">
    <property type="entry name" value="TAIL-SPECIFIC PROTEASE"/>
    <property type="match status" value="1"/>
</dbReference>
<gene>
    <name evidence="2" type="ORF">SAMN05421842_104144</name>
</gene>
<dbReference type="GO" id="GO:0006508">
    <property type="term" value="P:proteolysis"/>
    <property type="evidence" value="ECO:0007669"/>
    <property type="project" value="InterPro"/>
</dbReference>
<evidence type="ECO:0000313" key="2">
    <source>
        <dbReference type="EMBL" id="SFC51267.1"/>
    </source>
</evidence>
<dbReference type="EMBL" id="FOMG01000004">
    <property type="protein sequence ID" value="SFC51267.1"/>
    <property type="molecule type" value="Genomic_DNA"/>
</dbReference>
<evidence type="ECO:0000313" key="3">
    <source>
        <dbReference type="Proteomes" id="UP000199263"/>
    </source>
</evidence>